<protein>
    <recommendedName>
        <fullName evidence="3">Sel1 repeat family protein</fullName>
    </recommendedName>
</protein>
<reference evidence="1 2" key="1">
    <citation type="submission" date="2016-03" db="EMBL/GenBank/DDBJ databases">
        <title>Chemosynthetic sulphur-oxidizing symbionts of marine invertebrate animals are capable of nitrogen fixation.</title>
        <authorList>
            <person name="Petersen J.M."/>
            <person name="Kemper A."/>
            <person name="Gruber-Vodicka H."/>
            <person name="Cardini U."/>
            <person name="Geest Mvander."/>
            <person name="Kleiner M."/>
            <person name="Bulgheresi S."/>
            <person name="Fussmann M."/>
            <person name="Herbold C."/>
            <person name="Seah B.K.B."/>
            <person name="Antony C.Paul."/>
            <person name="Liu D."/>
            <person name="Belitz A."/>
            <person name="Weber M."/>
        </authorList>
    </citation>
    <scope>NUCLEOTIDE SEQUENCE [LARGE SCALE GENOMIC DNA]</scope>
    <source>
        <strain evidence="1">G_D</strain>
    </source>
</reference>
<evidence type="ECO:0008006" key="3">
    <source>
        <dbReference type="Google" id="ProtNLM"/>
    </source>
</evidence>
<dbReference type="AlphaFoldDB" id="A0A1E2URA6"/>
<evidence type="ECO:0000313" key="2">
    <source>
        <dbReference type="Proteomes" id="UP000094849"/>
    </source>
</evidence>
<dbReference type="RefSeq" id="WP_069024480.1">
    <property type="nucleotide sequence ID" value="NZ_LVJZ01000003.1"/>
</dbReference>
<comment type="caution">
    <text evidence="1">The sequence shown here is derived from an EMBL/GenBank/DDBJ whole genome shotgun (WGS) entry which is preliminary data.</text>
</comment>
<keyword evidence="2" id="KW-1185">Reference proteome</keyword>
<dbReference type="EMBL" id="LVJZ01000003">
    <property type="protein sequence ID" value="ODB97276.1"/>
    <property type="molecule type" value="Genomic_DNA"/>
</dbReference>
<organism evidence="1 2">
    <name type="scientific">Candidatus Thiodiazotropha endoloripes</name>
    <dbReference type="NCBI Taxonomy" id="1818881"/>
    <lineage>
        <taxon>Bacteria</taxon>
        <taxon>Pseudomonadati</taxon>
        <taxon>Pseudomonadota</taxon>
        <taxon>Gammaproteobacteria</taxon>
        <taxon>Chromatiales</taxon>
        <taxon>Sedimenticolaceae</taxon>
        <taxon>Candidatus Thiodiazotropha</taxon>
    </lineage>
</organism>
<evidence type="ECO:0000313" key="1">
    <source>
        <dbReference type="EMBL" id="ODB97276.1"/>
    </source>
</evidence>
<sequence>MKWFKYILRRFAYNASRIYLTVICLPTKFGRGEDVCREFTASHDYGAGTGAYMRGNYLKCYEILSPYQELEDDYVYGGIKYQLALLFYYGHGVTLNRGMANKLFEESAALGWDDAQKYLSQFNGAHRTRT</sequence>
<dbReference type="Proteomes" id="UP000094849">
    <property type="component" value="Unassembled WGS sequence"/>
</dbReference>
<dbReference type="SUPFAM" id="SSF81901">
    <property type="entry name" value="HCP-like"/>
    <property type="match status" value="1"/>
</dbReference>
<proteinExistence type="predicted"/>
<name>A0A1E2URA6_9GAMM</name>
<gene>
    <name evidence="1" type="ORF">A3196_11210</name>
</gene>
<accession>A0A1E2URA6</accession>